<dbReference type="Pfam" id="PF00903">
    <property type="entry name" value="Glyoxalase"/>
    <property type="match status" value="1"/>
</dbReference>
<dbReference type="AlphaFoldDB" id="A0A4Q7KHG3"/>
<protein>
    <submittedName>
        <fullName evidence="2">Putative glyoxalase superfamily protein PhnB</fullName>
    </submittedName>
</protein>
<dbReference type="PROSITE" id="PS51819">
    <property type="entry name" value="VOC"/>
    <property type="match status" value="1"/>
</dbReference>
<dbReference type="SUPFAM" id="SSF54593">
    <property type="entry name" value="Glyoxalase/Bleomycin resistance protein/Dihydroxybiphenyl dioxygenase"/>
    <property type="match status" value="1"/>
</dbReference>
<evidence type="ECO:0000259" key="1">
    <source>
        <dbReference type="PROSITE" id="PS51819"/>
    </source>
</evidence>
<proteinExistence type="predicted"/>
<dbReference type="Gene3D" id="3.30.720.120">
    <property type="match status" value="1"/>
</dbReference>
<accession>A0A4Q7KHG3</accession>
<dbReference type="InterPro" id="IPR029068">
    <property type="entry name" value="Glyas_Bleomycin-R_OHBP_Dase"/>
</dbReference>
<name>A0A4Q7KHG3_9PSEU</name>
<sequence length="136" mass="14475">MTNNDTKPRVWPGLQYDDARTALTTLTEVFGFTETLVVPGENDLVAHAELRWPDGGGVMLGSVKASSGAHEGQRSGGSSVYVNTDAPSTVDAVYERCRAAGLRIVQELTDTDYGSHGFTVADQEGNSWTFGTYAGA</sequence>
<gene>
    <name evidence="2" type="ORF">EV193_10861</name>
</gene>
<dbReference type="InterPro" id="IPR037523">
    <property type="entry name" value="VOC_core"/>
</dbReference>
<dbReference type="PANTHER" id="PTHR34109">
    <property type="entry name" value="BNAUNNG04460D PROTEIN-RELATED"/>
    <property type="match status" value="1"/>
</dbReference>
<keyword evidence="3" id="KW-1185">Reference proteome</keyword>
<evidence type="ECO:0000313" key="2">
    <source>
        <dbReference type="EMBL" id="RZS34713.1"/>
    </source>
</evidence>
<organism evidence="2 3">
    <name type="scientific">Herbihabitans rhizosphaerae</name>
    <dbReference type="NCBI Taxonomy" id="1872711"/>
    <lineage>
        <taxon>Bacteria</taxon>
        <taxon>Bacillati</taxon>
        <taxon>Actinomycetota</taxon>
        <taxon>Actinomycetes</taxon>
        <taxon>Pseudonocardiales</taxon>
        <taxon>Pseudonocardiaceae</taxon>
        <taxon>Herbihabitans</taxon>
    </lineage>
</organism>
<dbReference type="EMBL" id="SGWQ01000008">
    <property type="protein sequence ID" value="RZS34713.1"/>
    <property type="molecule type" value="Genomic_DNA"/>
</dbReference>
<reference evidence="2 3" key="1">
    <citation type="submission" date="2019-02" db="EMBL/GenBank/DDBJ databases">
        <title>Genomic Encyclopedia of Type Strains, Phase IV (KMG-IV): sequencing the most valuable type-strain genomes for metagenomic binning, comparative biology and taxonomic classification.</title>
        <authorList>
            <person name="Goeker M."/>
        </authorList>
    </citation>
    <scope>NUCLEOTIDE SEQUENCE [LARGE SCALE GENOMIC DNA]</scope>
    <source>
        <strain evidence="2 3">DSM 101727</strain>
    </source>
</reference>
<dbReference type="InterPro" id="IPR004360">
    <property type="entry name" value="Glyas_Fos-R_dOase_dom"/>
</dbReference>
<evidence type="ECO:0000313" key="3">
    <source>
        <dbReference type="Proteomes" id="UP000294257"/>
    </source>
</evidence>
<comment type="caution">
    <text evidence="2">The sequence shown here is derived from an EMBL/GenBank/DDBJ whole genome shotgun (WGS) entry which is preliminary data.</text>
</comment>
<dbReference type="Proteomes" id="UP000294257">
    <property type="component" value="Unassembled WGS sequence"/>
</dbReference>
<dbReference type="Gene3D" id="3.30.720.110">
    <property type="match status" value="1"/>
</dbReference>
<dbReference type="OrthoDB" id="9806868at2"/>
<feature type="domain" description="VOC" evidence="1">
    <location>
        <begin position="8"/>
        <end position="133"/>
    </location>
</feature>
<dbReference type="RefSeq" id="WP_130346173.1">
    <property type="nucleotide sequence ID" value="NZ_SGWQ01000008.1"/>
</dbReference>
<dbReference type="PANTHER" id="PTHR34109:SF1">
    <property type="entry name" value="VOC DOMAIN-CONTAINING PROTEIN"/>
    <property type="match status" value="1"/>
</dbReference>